<comment type="caution">
    <text evidence="16">The sequence shown here is derived from an EMBL/GenBank/DDBJ whole genome shotgun (WGS) entry which is preliminary data.</text>
</comment>
<dbReference type="EMBL" id="BGPR01000629">
    <property type="protein sequence ID" value="GBM29181.1"/>
    <property type="molecule type" value="Genomic_DNA"/>
</dbReference>
<feature type="region of interest" description="Disordered" evidence="14">
    <location>
        <begin position="238"/>
        <end position="261"/>
    </location>
</feature>
<dbReference type="SUPFAM" id="SSF81585">
    <property type="entry name" value="PsbU/PolX domain-like"/>
    <property type="match status" value="1"/>
</dbReference>
<dbReference type="PANTHER" id="PTHR11276">
    <property type="entry name" value="DNA POLYMERASE TYPE-X FAMILY MEMBER"/>
    <property type="match status" value="1"/>
</dbReference>
<dbReference type="SMART" id="SM00292">
    <property type="entry name" value="BRCT"/>
    <property type="match status" value="1"/>
</dbReference>
<sequence length="1026" mass="115292">MFRYSNSNRTKRRRVIPARPKRDPVPDPTPPIFENIRVYIHPYNINGSRRKVLHNLIRKNGGSYTLVPDAETTHVLVDEGVSSGKLCRSLGWTTFPPNINVLMVSWLSSSVRASRCLNPVDYEIPCTHRPTFATSHHCVTSESTAATGPADNECAFSDASSSSVLSEDADAELPNFGYVYEEGSTYDDGKYDEETSCDDEWLCERPAIPSKTYGIVNPCNPNPCGMFPTNSFSSTSNFRSLVSTPHSKKPKLENIPPSSRPNTLAAQLSRVRVRRIPEHLRVPGGRSVIVDLNKENFPQPSSKNIAYGKTIKQRDSNVVLNGTETSSTDERCNVAKVQSKSRAVSKTETESTQCANKSFDGHLGKHASVRQYAHITHFQNQSTESSTEVSEEKSKKSVTVFSPDEQFDMESVNEVSQVVTMIVDSVFEVAVNEKIINESVVEISKNAMENDDSADETLKNENIRTELVSDILLRLVEDAAKAETDSKIKIVKVESLNGNFMQDSETFNPQEMVEIPKEISNVENKINALEDETPMEIEELPTCEPFKGASQENTCTKLVKVESAIPELPVSQLPIITDVSPYPVRLFCSAAFDSSALENFSDDQTKREPVECITSEISHSSNIGPLECEVANNSNASYKTSESEVINQTRSCGRPDISGPNIFFPFPISSSAASSSSLHSHNSNNPESSSPLFGACHSPNYEIIKTLQLLYESFKRTGEKWRIDVYEKAIFSLAKYPKAVESLEEIQSLNGMSKKVAQKIWLIAQTGQLKEFDEICIRQSEESRKLFSRAWGISPRTARKLYKEGYYTLSDLWSKSSLSRSHLVGLRYYEDLKTKMSKKEATHIFLTVLKVIFDKYPDVQCDACSSLRRNKKFCGHVSILVTLPKGCDKNDHRVLPDIVAKLHQLGYLVDDLIRHEENGEQTRYVGIFKLGTSVKYRRIEITVCTREEYACAILFLTGSSYFNRAIHQWAIKREMVLDEHSLRIRLLNTSGGTDAVTRLHTPDEKTIFSFLQLPYRTPEQRDRFIM</sequence>
<dbReference type="PRINTS" id="PR00869">
    <property type="entry name" value="DNAPOLX"/>
</dbReference>
<comment type="cofactor">
    <cofactor evidence="1">
        <name>Mn(2+)</name>
        <dbReference type="ChEBI" id="CHEBI:29035"/>
    </cofactor>
</comment>
<dbReference type="Pfam" id="PF10391">
    <property type="entry name" value="DNA_pol_lambd_f"/>
    <property type="match status" value="1"/>
</dbReference>
<dbReference type="PANTHER" id="PTHR11276:SF28">
    <property type="entry name" value="DNA POLYMERASE LAMBDA"/>
    <property type="match status" value="1"/>
</dbReference>
<gene>
    <name evidence="16" type="primary">POLL</name>
    <name evidence="16" type="ORF">AVEN_27797_1</name>
</gene>
<keyword evidence="8" id="KW-0227">DNA damage</keyword>
<name>A0A4Y2EJZ5_ARAVE</name>
<evidence type="ECO:0000256" key="14">
    <source>
        <dbReference type="SAM" id="MobiDB-lite"/>
    </source>
</evidence>
<dbReference type="Gene3D" id="1.10.150.110">
    <property type="entry name" value="DNA polymerase beta, N-terminal domain-like"/>
    <property type="match status" value="1"/>
</dbReference>
<evidence type="ECO:0000256" key="9">
    <source>
        <dbReference type="ARBA" id="ARBA00022932"/>
    </source>
</evidence>
<keyword evidence="9" id="KW-0239">DNA-directed DNA polymerase</keyword>
<dbReference type="InterPro" id="IPR002008">
    <property type="entry name" value="DNA_pol_X_beta-like"/>
</dbReference>
<keyword evidence="6" id="KW-0548">Nucleotidyltransferase</keyword>
<evidence type="ECO:0000256" key="2">
    <source>
        <dbReference type="ARBA" id="ARBA00012417"/>
    </source>
</evidence>
<dbReference type="Pfam" id="PF14791">
    <property type="entry name" value="DNA_pol_B_thumb"/>
    <property type="match status" value="1"/>
</dbReference>
<organism evidence="16 17">
    <name type="scientific">Araneus ventricosus</name>
    <name type="common">Orbweaver spider</name>
    <name type="synonym">Epeira ventricosa</name>
    <dbReference type="NCBI Taxonomy" id="182803"/>
    <lineage>
        <taxon>Eukaryota</taxon>
        <taxon>Metazoa</taxon>
        <taxon>Ecdysozoa</taxon>
        <taxon>Arthropoda</taxon>
        <taxon>Chelicerata</taxon>
        <taxon>Arachnida</taxon>
        <taxon>Araneae</taxon>
        <taxon>Araneomorphae</taxon>
        <taxon>Entelegynae</taxon>
        <taxon>Araneoidea</taxon>
        <taxon>Araneidae</taxon>
        <taxon>Araneus</taxon>
    </lineage>
</organism>
<dbReference type="InterPro" id="IPR036420">
    <property type="entry name" value="BRCT_dom_sf"/>
</dbReference>
<dbReference type="SUPFAM" id="SSF47802">
    <property type="entry name" value="DNA polymerase beta, N-terminal domain-like"/>
    <property type="match status" value="1"/>
</dbReference>
<dbReference type="InterPro" id="IPR027421">
    <property type="entry name" value="DNA_pol_lamdba_lyase_dom_sf"/>
</dbReference>
<evidence type="ECO:0000256" key="6">
    <source>
        <dbReference type="ARBA" id="ARBA00022695"/>
    </source>
</evidence>
<evidence type="ECO:0000256" key="12">
    <source>
        <dbReference type="ARBA" id="ARBA00049244"/>
    </source>
</evidence>
<feature type="region of interest" description="Disordered" evidence="14">
    <location>
        <begin position="1"/>
        <end position="29"/>
    </location>
</feature>
<evidence type="ECO:0000256" key="7">
    <source>
        <dbReference type="ARBA" id="ARBA00022705"/>
    </source>
</evidence>
<dbReference type="InterPro" id="IPR029398">
    <property type="entry name" value="PolB_thumb"/>
</dbReference>
<keyword evidence="7" id="KW-0235">DNA replication</keyword>
<dbReference type="Pfam" id="PF14716">
    <property type="entry name" value="HHH_8"/>
    <property type="match status" value="1"/>
</dbReference>
<dbReference type="InterPro" id="IPR002054">
    <property type="entry name" value="DNA-dir_DNA_pol_X"/>
</dbReference>
<evidence type="ECO:0000313" key="17">
    <source>
        <dbReference type="Proteomes" id="UP000499080"/>
    </source>
</evidence>
<proteinExistence type="predicted"/>
<keyword evidence="11" id="KW-0456">Lyase</keyword>
<accession>A0A4Y2EJZ5</accession>
<feature type="domain" description="BRCT" evidence="15">
    <location>
        <begin position="28"/>
        <end position="124"/>
    </location>
</feature>
<evidence type="ECO:0000256" key="1">
    <source>
        <dbReference type="ARBA" id="ARBA00001936"/>
    </source>
</evidence>
<dbReference type="PROSITE" id="PS50172">
    <property type="entry name" value="BRCT"/>
    <property type="match status" value="1"/>
</dbReference>
<dbReference type="GO" id="GO:0006303">
    <property type="term" value="P:double-strand break repair via nonhomologous end joining"/>
    <property type="evidence" value="ECO:0007669"/>
    <property type="project" value="TreeGrafter"/>
</dbReference>
<protein>
    <recommendedName>
        <fullName evidence="3">DNA polymerase lambda</fullName>
        <ecNumber evidence="2">2.7.7.7</ecNumber>
    </recommendedName>
</protein>
<keyword evidence="5" id="KW-0808">Transferase</keyword>
<evidence type="ECO:0000256" key="4">
    <source>
        <dbReference type="ARBA" id="ARBA00022634"/>
    </source>
</evidence>
<dbReference type="AlphaFoldDB" id="A0A4Y2EJZ5"/>
<evidence type="ECO:0000256" key="10">
    <source>
        <dbReference type="ARBA" id="ARBA00023204"/>
    </source>
</evidence>
<dbReference type="InterPro" id="IPR001357">
    <property type="entry name" value="BRCT_dom"/>
</dbReference>
<dbReference type="GO" id="GO:0003677">
    <property type="term" value="F:DNA binding"/>
    <property type="evidence" value="ECO:0007669"/>
    <property type="project" value="InterPro"/>
</dbReference>
<evidence type="ECO:0000313" key="16">
    <source>
        <dbReference type="EMBL" id="GBM29181.1"/>
    </source>
</evidence>
<dbReference type="PRINTS" id="PR00870">
    <property type="entry name" value="DNAPOLXBETA"/>
</dbReference>
<dbReference type="Gene3D" id="3.40.50.10190">
    <property type="entry name" value="BRCT domain"/>
    <property type="match status" value="1"/>
</dbReference>
<dbReference type="GO" id="GO:0003887">
    <property type="term" value="F:DNA-directed DNA polymerase activity"/>
    <property type="evidence" value="ECO:0007669"/>
    <property type="project" value="UniProtKB-KW"/>
</dbReference>
<evidence type="ECO:0000256" key="8">
    <source>
        <dbReference type="ARBA" id="ARBA00022763"/>
    </source>
</evidence>
<dbReference type="InterPro" id="IPR018944">
    <property type="entry name" value="DNA_pol_lambd_fingers_domain"/>
</dbReference>
<evidence type="ECO:0000256" key="5">
    <source>
        <dbReference type="ARBA" id="ARBA00022679"/>
    </source>
</evidence>
<dbReference type="SUPFAM" id="SSF81301">
    <property type="entry name" value="Nucleotidyltransferase"/>
    <property type="match status" value="1"/>
</dbReference>
<dbReference type="InterPro" id="IPR037160">
    <property type="entry name" value="DNA_Pol_thumb_sf"/>
</dbReference>
<dbReference type="InterPro" id="IPR043519">
    <property type="entry name" value="NT_sf"/>
</dbReference>
<keyword evidence="4" id="KW-0237">DNA synthesis</keyword>
<dbReference type="InterPro" id="IPR028207">
    <property type="entry name" value="DNA_pol_B_palm_palm"/>
</dbReference>
<dbReference type="SMART" id="SM00483">
    <property type="entry name" value="POLXc"/>
    <property type="match status" value="1"/>
</dbReference>
<evidence type="ECO:0000256" key="11">
    <source>
        <dbReference type="ARBA" id="ARBA00023239"/>
    </source>
</evidence>
<dbReference type="Pfam" id="PF14792">
    <property type="entry name" value="DNA_pol_B_palm"/>
    <property type="match status" value="1"/>
</dbReference>
<dbReference type="GO" id="GO:0005634">
    <property type="term" value="C:nucleus"/>
    <property type="evidence" value="ECO:0007669"/>
    <property type="project" value="TreeGrafter"/>
</dbReference>
<keyword evidence="10" id="KW-0234">DNA repair</keyword>
<dbReference type="InterPro" id="IPR010996">
    <property type="entry name" value="HHH_MUS81"/>
</dbReference>
<dbReference type="EC" id="2.7.7.7" evidence="2"/>
<feature type="active site" description="Nucleophile; Schiff-base intermediate with DNA; for 5'-dRP lyase activity" evidence="13">
    <location>
        <position position="759"/>
    </location>
</feature>
<dbReference type="GO" id="GO:0016829">
    <property type="term" value="F:lyase activity"/>
    <property type="evidence" value="ECO:0007669"/>
    <property type="project" value="UniProtKB-KW"/>
</dbReference>
<evidence type="ECO:0000256" key="13">
    <source>
        <dbReference type="PIRSR" id="PIRSR622312-50"/>
    </source>
</evidence>
<reference evidence="16 17" key="1">
    <citation type="journal article" date="2019" name="Sci. Rep.">
        <title>Orb-weaving spider Araneus ventricosus genome elucidates the spidroin gene catalogue.</title>
        <authorList>
            <person name="Kono N."/>
            <person name="Nakamura H."/>
            <person name="Ohtoshi R."/>
            <person name="Moran D.A.P."/>
            <person name="Shinohara A."/>
            <person name="Yoshida Y."/>
            <person name="Fujiwara M."/>
            <person name="Mori M."/>
            <person name="Tomita M."/>
            <person name="Arakawa K."/>
        </authorList>
    </citation>
    <scope>NUCLEOTIDE SEQUENCE [LARGE SCALE GENOMIC DNA]</scope>
</reference>
<dbReference type="InterPro" id="IPR022312">
    <property type="entry name" value="DNA_pol_X"/>
</dbReference>
<comment type="catalytic activity">
    <reaction evidence="12">
        <text>DNA(n) + a 2'-deoxyribonucleoside 5'-triphosphate = DNA(n+1) + diphosphate</text>
        <dbReference type="Rhea" id="RHEA:22508"/>
        <dbReference type="Rhea" id="RHEA-COMP:17339"/>
        <dbReference type="Rhea" id="RHEA-COMP:17340"/>
        <dbReference type="ChEBI" id="CHEBI:33019"/>
        <dbReference type="ChEBI" id="CHEBI:61560"/>
        <dbReference type="ChEBI" id="CHEBI:173112"/>
        <dbReference type="EC" id="2.7.7.7"/>
    </reaction>
</comment>
<dbReference type="Proteomes" id="UP000499080">
    <property type="component" value="Unassembled WGS sequence"/>
</dbReference>
<dbReference type="SUPFAM" id="SSF52113">
    <property type="entry name" value="BRCT domain"/>
    <property type="match status" value="1"/>
</dbReference>
<dbReference type="Gene3D" id="3.30.460.10">
    <property type="entry name" value="Beta Polymerase, domain 2"/>
    <property type="match status" value="1"/>
</dbReference>
<dbReference type="CDD" id="cd00141">
    <property type="entry name" value="NT_POLXc"/>
    <property type="match status" value="1"/>
</dbReference>
<dbReference type="Gene3D" id="1.10.150.20">
    <property type="entry name" value="5' to 3' exonuclease, C-terminal subdomain"/>
    <property type="match status" value="1"/>
</dbReference>
<keyword evidence="17" id="KW-1185">Reference proteome</keyword>
<dbReference type="Pfam" id="PF00533">
    <property type="entry name" value="BRCT"/>
    <property type="match status" value="1"/>
</dbReference>
<evidence type="ECO:0000259" key="15">
    <source>
        <dbReference type="PROSITE" id="PS50172"/>
    </source>
</evidence>
<evidence type="ECO:0000256" key="3">
    <source>
        <dbReference type="ARBA" id="ARBA00016513"/>
    </source>
</evidence>
<dbReference type="Gene3D" id="3.30.210.10">
    <property type="entry name" value="DNA polymerase, thumb domain"/>
    <property type="match status" value="1"/>
</dbReference>
<dbReference type="OrthoDB" id="6436878at2759"/>